<evidence type="ECO:0000313" key="2">
    <source>
        <dbReference type="EMBL" id="CAN91057.1"/>
    </source>
</evidence>
<evidence type="ECO:0000256" key="1">
    <source>
        <dbReference type="SAM" id="MobiDB-lite"/>
    </source>
</evidence>
<sequence>MMSDVARVAHTPLSTTARRPAPPGESGGSPLTRMMGEDIMFHDTNLRSMKMHLCALLATTAALTTLLSACGAPPVGDLDGAEGETLSEQADELAGPASGRLTCAVVRCMDGFVCEERKGRAACVPAPKRPCVTDADCSLVDNYCGGCNCNAVPTGTSAPKCPGDEVACLVAPCSGLTASCQAGACVIANER</sequence>
<dbReference type="EMBL" id="AM746676">
    <property type="protein sequence ID" value="CAN91057.1"/>
    <property type="molecule type" value="Genomic_DNA"/>
</dbReference>
<dbReference type="KEGG" id="scl:sce0900"/>
<reference evidence="2 3" key="1">
    <citation type="journal article" date="2007" name="Nat. Biotechnol.">
        <title>Complete genome sequence of the myxobacterium Sorangium cellulosum.</title>
        <authorList>
            <person name="Schneiker S."/>
            <person name="Perlova O."/>
            <person name="Kaiser O."/>
            <person name="Gerth K."/>
            <person name="Alici A."/>
            <person name="Altmeyer M.O."/>
            <person name="Bartels D."/>
            <person name="Bekel T."/>
            <person name="Beyer S."/>
            <person name="Bode E."/>
            <person name="Bode H.B."/>
            <person name="Bolten C.J."/>
            <person name="Choudhuri J.V."/>
            <person name="Doss S."/>
            <person name="Elnakady Y.A."/>
            <person name="Frank B."/>
            <person name="Gaigalat L."/>
            <person name="Goesmann A."/>
            <person name="Groeger C."/>
            <person name="Gross F."/>
            <person name="Jelsbak L."/>
            <person name="Jelsbak L."/>
            <person name="Kalinowski J."/>
            <person name="Kegler C."/>
            <person name="Knauber T."/>
            <person name="Konietzny S."/>
            <person name="Kopp M."/>
            <person name="Krause L."/>
            <person name="Krug D."/>
            <person name="Linke B."/>
            <person name="Mahmud T."/>
            <person name="Martinez-Arias R."/>
            <person name="McHardy A.C."/>
            <person name="Merai M."/>
            <person name="Meyer F."/>
            <person name="Mormann S."/>
            <person name="Munoz-Dorado J."/>
            <person name="Perez J."/>
            <person name="Pradella S."/>
            <person name="Rachid S."/>
            <person name="Raddatz G."/>
            <person name="Rosenau F."/>
            <person name="Rueckert C."/>
            <person name="Sasse F."/>
            <person name="Scharfe M."/>
            <person name="Schuster S.C."/>
            <person name="Suen G."/>
            <person name="Treuner-Lange A."/>
            <person name="Velicer G.J."/>
            <person name="Vorholter F.-J."/>
            <person name="Weissman K.J."/>
            <person name="Welch R.D."/>
            <person name="Wenzel S.C."/>
            <person name="Whitworth D.E."/>
            <person name="Wilhelm S."/>
            <person name="Wittmann C."/>
            <person name="Bloecker H."/>
            <person name="Puehler A."/>
            <person name="Mueller R."/>
        </authorList>
    </citation>
    <scope>NUCLEOTIDE SEQUENCE [LARGE SCALE GENOMIC DNA]</scope>
    <source>
        <strain evidence="3">So ce56</strain>
    </source>
</reference>
<dbReference type="BioCyc" id="SCEL448385:SCE_RS04715-MONOMER"/>
<organism evidence="2 3">
    <name type="scientific">Sorangium cellulosum (strain So ce56)</name>
    <name type="common">Polyangium cellulosum (strain So ce56)</name>
    <dbReference type="NCBI Taxonomy" id="448385"/>
    <lineage>
        <taxon>Bacteria</taxon>
        <taxon>Pseudomonadati</taxon>
        <taxon>Myxococcota</taxon>
        <taxon>Polyangia</taxon>
        <taxon>Polyangiales</taxon>
        <taxon>Polyangiaceae</taxon>
        <taxon>Sorangium</taxon>
    </lineage>
</organism>
<accession>A9EU12</accession>
<protein>
    <recommendedName>
        <fullName evidence="4">Follistatin-like domain-containing protein</fullName>
    </recommendedName>
</protein>
<proteinExistence type="predicted"/>
<gene>
    <name evidence="2" type="ordered locus">sce0900</name>
</gene>
<name>A9EU12_SORC5</name>
<dbReference type="AlphaFoldDB" id="A9EU12"/>
<keyword evidence="3" id="KW-1185">Reference proteome</keyword>
<dbReference type="HOGENOM" id="CLU_122402_0_0_7"/>
<evidence type="ECO:0000313" key="3">
    <source>
        <dbReference type="Proteomes" id="UP000002139"/>
    </source>
</evidence>
<feature type="region of interest" description="Disordered" evidence="1">
    <location>
        <begin position="1"/>
        <end position="33"/>
    </location>
</feature>
<evidence type="ECO:0008006" key="4">
    <source>
        <dbReference type="Google" id="ProtNLM"/>
    </source>
</evidence>
<dbReference type="Proteomes" id="UP000002139">
    <property type="component" value="Chromosome"/>
</dbReference>